<sequence length="61" mass="6628">MTAQLTRRCIQDVAKLPIPLKPRVGVSSLRCSSEIDVVFLVQAFVPVQGSALPFSMIPRGC</sequence>
<keyword evidence="2" id="KW-1185">Reference proteome</keyword>
<proteinExistence type="predicted"/>
<accession>A0A2U8PU42</accession>
<evidence type="ECO:0000313" key="2">
    <source>
        <dbReference type="Proteomes" id="UP000215884"/>
    </source>
</evidence>
<dbReference type="Proteomes" id="UP000215884">
    <property type="component" value="Chromosome"/>
</dbReference>
<reference evidence="1 2" key="1">
    <citation type="journal article" date="2017" name="Syst. Appl. Microbiol.">
        <title>Soybeans inoculated with root zone soils of Canadian native legumes harbour diverse and novel Bradyrhizobium spp. that possess agricultural potential.</title>
        <authorList>
            <person name="Bromfield E.S.P."/>
            <person name="Cloutier S."/>
            <person name="Tambong J.T."/>
            <person name="Tran Thi T.V."/>
        </authorList>
    </citation>
    <scope>NUCLEOTIDE SEQUENCE [LARGE SCALE GENOMIC DNA]</scope>
    <source>
        <strain evidence="1 2">39S1MB</strain>
    </source>
</reference>
<name>A0A2U8PU42_9BRAD</name>
<protein>
    <submittedName>
        <fullName evidence="1">Uncharacterized protein</fullName>
    </submittedName>
</protein>
<gene>
    <name evidence="1" type="ORF">CIT40_15885</name>
</gene>
<evidence type="ECO:0000313" key="1">
    <source>
        <dbReference type="EMBL" id="AWM01367.1"/>
    </source>
</evidence>
<dbReference type="EMBL" id="CP029426">
    <property type="protein sequence ID" value="AWM01367.1"/>
    <property type="molecule type" value="Genomic_DNA"/>
</dbReference>
<organism evidence="1 2">
    <name type="scientific">Bradyrhizobium amphicarpaeae</name>
    <dbReference type="NCBI Taxonomy" id="1404768"/>
    <lineage>
        <taxon>Bacteria</taxon>
        <taxon>Pseudomonadati</taxon>
        <taxon>Pseudomonadota</taxon>
        <taxon>Alphaproteobacteria</taxon>
        <taxon>Hyphomicrobiales</taxon>
        <taxon>Nitrobacteraceae</taxon>
        <taxon>Bradyrhizobium</taxon>
    </lineage>
</organism>
<reference evidence="1 2" key="2">
    <citation type="journal article" date="2019" name="Int. J. Syst. Evol. Microbiol.">
        <title>Description and complete genome sequence of Bradyrhizobium amphicarpaeae sp. nov., harbouring photosystem and nitrogen-fixation genes.</title>
        <authorList>
            <person name="Bromfield E.S.P."/>
            <person name="Cloutier S."/>
            <person name="Nguyen H.D.T."/>
        </authorList>
    </citation>
    <scope>NUCLEOTIDE SEQUENCE [LARGE SCALE GENOMIC DNA]</scope>
    <source>
        <strain evidence="1 2">39S1MB</strain>
    </source>
</reference>
<dbReference type="AlphaFoldDB" id="A0A2U8PU42"/>